<dbReference type="PANTHER" id="PTHR48081:SF30">
    <property type="entry name" value="ACETYL-HYDROLASE LIPR-RELATED"/>
    <property type="match status" value="1"/>
</dbReference>
<dbReference type="Gene3D" id="3.40.50.1820">
    <property type="entry name" value="alpha/beta hydrolase"/>
    <property type="match status" value="1"/>
</dbReference>
<feature type="region of interest" description="Disordered" evidence="3">
    <location>
        <begin position="1"/>
        <end position="22"/>
    </location>
</feature>
<gene>
    <name evidence="5" type="ORF">JK358_19265</name>
</gene>
<dbReference type="Pfam" id="PF07859">
    <property type="entry name" value="Abhydrolase_3"/>
    <property type="match status" value="1"/>
</dbReference>
<feature type="domain" description="Alpha/beta hydrolase fold-3" evidence="4">
    <location>
        <begin position="16"/>
        <end position="206"/>
    </location>
</feature>
<dbReference type="InterPro" id="IPR050300">
    <property type="entry name" value="GDXG_lipolytic_enzyme"/>
</dbReference>
<reference evidence="5 6" key="1">
    <citation type="submission" date="2021-01" db="EMBL/GenBank/DDBJ databases">
        <title>WGS of actinomycetes isolated from Thailand.</title>
        <authorList>
            <person name="Thawai C."/>
        </authorList>
    </citation>
    <scope>NUCLEOTIDE SEQUENCE [LARGE SCALE GENOMIC DNA]</scope>
    <source>
        <strain evidence="5 6">LPG 2</strain>
    </source>
</reference>
<evidence type="ECO:0000313" key="6">
    <source>
        <dbReference type="Proteomes" id="UP000602198"/>
    </source>
</evidence>
<comment type="similarity">
    <text evidence="1">Belongs to the 'GDXG' lipolytic enzyme family.</text>
</comment>
<keyword evidence="2 5" id="KW-0378">Hydrolase</keyword>
<sequence length="247" mass="26174">MRSSSTSTAADSSRADSNSHRRLVSRIARSTETPVLNVAYRQLPTAHLIDAVEDGLTAYRHLLNTGFAAERVLLGGDSTGAGLAFAVALTARDLGLPIPGGGLIALSPWADYDSGARLNHVNNHRDPALSAQALAVPVRWGFAPDGAIDPRWSPVNHDFDGLPPVLIQAGSTEVLLADVEQLARRCDEAHIACTVQIWDRAVHVFQAGADALPEARYAIGAIGAFAQRALRPTPPEEATVGQMKALP</sequence>
<keyword evidence="6" id="KW-1185">Reference proteome</keyword>
<comment type="caution">
    <text evidence="5">The sequence shown here is derived from an EMBL/GenBank/DDBJ whole genome shotgun (WGS) entry which is preliminary data.</text>
</comment>
<dbReference type="SUPFAM" id="SSF53474">
    <property type="entry name" value="alpha/beta-Hydrolases"/>
    <property type="match status" value="1"/>
</dbReference>
<evidence type="ECO:0000313" key="5">
    <source>
        <dbReference type="EMBL" id="MBL1076541.1"/>
    </source>
</evidence>
<protein>
    <submittedName>
        <fullName evidence="5">Alpha/beta hydrolase fold domain-containing protein</fullName>
    </submittedName>
</protein>
<feature type="compositionally biased region" description="Low complexity" evidence="3">
    <location>
        <begin position="1"/>
        <end position="12"/>
    </location>
</feature>
<dbReference type="PANTHER" id="PTHR48081">
    <property type="entry name" value="AB HYDROLASE SUPERFAMILY PROTEIN C4A8.06C"/>
    <property type="match status" value="1"/>
</dbReference>
<evidence type="ECO:0000256" key="3">
    <source>
        <dbReference type="SAM" id="MobiDB-lite"/>
    </source>
</evidence>
<dbReference type="Proteomes" id="UP000602198">
    <property type="component" value="Unassembled WGS sequence"/>
</dbReference>
<proteinExistence type="inferred from homology"/>
<name>A0ABS1M7J5_9NOCA</name>
<accession>A0ABS1M7J5</accession>
<dbReference type="EMBL" id="JAERRJ010000007">
    <property type="protein sequence ID" value="MBL1076541.1"/>
    <property type="molecule type" value="Genomic_DNA"/>
</dbReference>
<dbReference type="InterPro" id="IPR013094">
    <property type="entry name" value="AB_hydrolase_3"/>
</dbReference>
<dbReference type="RefSeq" id="WP_201949121.1">
    <property type="nucleotide sequence ID" value="NZ_JAERRJ010000007.1"/>
</dbReference>
<evidence type="ECO:0000256" key="2">
    <source>
        <dbReference type="ARBA" id="ARBA00022801"/>
    </source>
</evidence>
<organism evidence="5 6">
    <name type="scientific">Nocardia acididurans</name>
    <dbReference type="NCBI Taxonomy" id="2802282"/>
    <lineage>
        <taxon>Bacteria</taxon>
        <taxon>Bacillati</taxon>
        <taxon>Actinomycetota</taxon>
        <taxon>Actinomycetes</taxon>
        <taxon>Mycobacteriales</taxon>
        <taxon>Nocardiaceae</taxon>
        <taxon>Nocardia</taxon>
    </lineage>
</organism>
<evidence type="ECO:0000256" key="1">
    <source>
        <dbReference type="ARBA" id="ARBA00010515"/>
    </source>
</evidence>
<dbReference type="InterPro" id="IPR029058">
    <property type="entry name" value="AB_hydrolase_fold"/>
</dbReference>
<dbReference type="GO" id="GO:0016787">
    <property type="term" value="F:hydrolase activity"/>
    <property type="evidence" value="ECO:0007669"/>
    <property type="project" value="UniProtKB-KW"/>
</dbReference>
<evidence type="ECO:0000259" key="4">
    <source>
        <dbReference type="Pfam" id="PF07859"/>
    </source>
</evidence>